<name>A0A3B1CBS9_9ZZZZ</name>
<feature type="coiled-coil region" evidence="1">
    <location>
        <begin position="39"/>
        <end position="177"/>
    </location>
</feature>
<proteinExistence type="predicted"/>
<dbReference type="Pfam" id="PF02591">
    <property type="entry name" value="Zn_ribbon_9"/>
    <property type="match status" value="1"/>
</dbReference>
<dbReference type="PANTHER" id="PTHR39082">
    <property type="entry name" value="PHOSPHOLIPASE C-BETA-2-RELATED"/>
    <property type="match status" value="1"/>
</dbReference>
<dbReference type="InterPro" id="IPR052376">
    <property type="entry name" value="Oxidative_Scav/Glycosyltrans"/>
</dbReference>
<feature type="domain" description="CT398-like coiled coil hairpin" evidence="3">
    <location>
        <begin position="11"/>
        <end position="181"/>
    </location>
</feature>
<organism evidence="4">
    <name type="scientific">hydrothermal vent metagenome</name>
    <dbReference type="NCBI Taxonomy" id="652676"/>
    <lineage>
        <taxon>unclassified sequences</taxon>
        <taxon>metagenomes</taxon>
        <taxon>ecological metagenomes</taxon>
    </lineage>
</organism>
<dbReference type="PANTHER" id="PTHR39082:SF1">
    <property type="entry name" value="SCAVENGER RECEPTOR CLASS A MEMBER 3"/>
    <property type="match status" value="1"/>
</dbReference>
<dbReference type="InterPro" id="IPR056003">
    <property type="entry name" value="CT398_CC_hairpin"/>
</dbReference>
<gene>
    <name evidence="4" type="ORF">MNBD_NITROSPIRAE02-1391</name>
</gene>
<dbReference type="Pfam" id="PF24481">
    <property type="entry name" value="CT398_CC"/>
    <property type="match status" value="1"/>
</dbReference>
<dbReference type="EMBL" id="UOGH01000054">
    <property type="protein sequence ID" value="VAX27649.1"/>
    <property type="molecule type" value="Genomic_DNA"/>
</dbReference>
<sequence length="249" mass="29098">MKEELKLLVALQEIDSVILRKRLELKKAPEEIKRYQGPLSESEKAYRREKEKCEAIEKKKKQKELEVKEVDDRIEKLKSRMSDIKTNKEYQARLKEIEAIERERSRLEDDILYMMEELDEVSGGLKEAESRIGDEKKRLQSLQKELDEKSDLIKKELAELEEQREALARKIPAALYNRYMDVFQKSSGLSVVEAEDERCLGCYMSIPPQIYVEIKMSEEIVQCPQCGRFLYRKETAAGEPEEQGSKNSG</sequence>
<dbReference type="AlphaFoldDB" id="A0A3B1CBS9"/>
<evidence type="ECO:0000259" key="2">
    <source>
        <dbReference type="Pfam" id="PF02591"/>
    </source>
</evidence>
<accession>A0A3B1CBS9</accession>
<dbReference type="Gene3D" id="1.10.287.1490">
    <property type="match status" value="1"/>
</dbReference>
<evidence type="ECO:0000313" key="4">
    <source>
        <dbReference type="EMBL" id="VAX27649.1"/>
    </source>
</evidence>
<evidence type="ECO:0000256" key="1">
    <source>
        <dbReference type="SAM" id="Coils"/>
    </source>
</evidence>
<keyword evidence="1" id="KW-0175">Coiled coil</keyword>
<reference evidence="4" key="1">
    <citation type="submission" date="2018-06" db="EMBL/GenBank/DDBJ databases">
        <authorList>
            <person name="Zhirakovskaya E."/>
        </authorList>
    </citation>
    <scope>NUCLEOTIDE SEQUENCE</scope>
</reference>
<dbReference type="InterPro" id="IPR003743">
    <property type="entry name" value="Zf-RING_7"/>
</dbReference>
<evidence type="ECO:0000259" key="3">
    <source>
        <dbReference type="Pfam" id="PF24481"/>
    </source>
</evidence>
<protein>
    <submittedName>
        <fullName evidence="4">Uncharacterized protein</fullName>
    </submittedName>
</protein>
<feature type="domain" description="C4-type zinc ribbon" evidence="2">
    <location>
        <begin position="198"/>
        <end position="230"/>
    </location>
</feature>